<evidence type="ECO:0000256" key="1">
    <source>
        <dbReference type="ARBA" id="ARBA00004141"/>
    </source>
</evidence>
<keyword evidence="4 5" id="KW-0472">Membrane</keyword>
<sequence>MTAVRVAARPTAPCFYQDHSGTTLIFCATATMAHCVVSDRRRLSLPSVFGEKMILLKQNSPQANRETWETSSKRGFLYHLHSLLLFTYSDIKTVIVPQAIFALASYFSHHDLISAPHTGPPSTIIFTLWRLLQMISWLWLHLLILDVANQSLTDSIAEDAINKPWRPLPAYRLSQAEARLVLFFAIPLAMALSLLTGLTAYLPSTTLICLAWLYNDLEGSSVSIITRNLLNALGLTCFGWGALAVLAGPGAQLDVPKAAVWMAMTASIIFMTIHVQDFRDEAGDRERGRRTIALVYSPVVARGSCALFILIWSVIAPAFWAGKNTSLAGMNADTHPMYAWWVGAVSVGLGAGVGGLLLARRGQKADEHALTVWCLWVAWVYLLPVLV</sequence>
<evidence type="ECO:0000256" key="4">
    <source>
        <dbReference type="ARBA" id="ARBA00023136"/>
    </source>
</evidence>
<evidence type="ECO:0000256" key="5">
    <source>
        <dbReference type="SAM" id="Phobius"/>
    </source>
</evidence>
<dbReference type="CDD" id="cd13965">
    <property type="entry name" value="PT_UbiA_3"/>
    <property type="match status" value="1"/>
</dbReference>
<dbReference type="GO" id="GO:0016765">
    <property type="term" value="F:transferase activity, transferring alkyl or aryl (other than methyl) groups"/>
    <property type="evidence" value="ECO:0007669"/>
    <property type="project" value="InterPro"/>
</dbReference>
<dbReference type="InterPro" id="IPR000537">
    <property type="entry name" value="UbiA_prenyltransferase"/>
</dbReference>
<organism evidence="6 7">
    <name type="scientific">Cytospora mali</name>
    <name type="common">Apple Valsa canker fungus</name>
    <name type="synonym">Valsa mali</name>
    <dbReference type="NCBI Taxonomy" id="578113"/>
    <lineage>
        <taxon>Eukaryota</taxon>
        <taxon>Fungi</taxon>
        <taxon>Dikarya</taxon>
        <taxon>Ascomycota</taxon>
        <taxon>Pezizomycotina</taxon>
        <taxon>Sordariomycetes</taxon>
        <taxon>Sordariomycetidae</taxon>
        <taxon>Diaporthales</taxon>
        <taxon>Cytosporaceae</taxon>
        <taxon>Cytospora</taxon>
    </lineage>
</organism>
<dbReference type="PANTHER" id="PTHR42723:SF1">
    <property type="entry name" value="CHLOROPHYLL SYNTHASE, CHLOROPLASTIC"/>
    <property type="match status" value="1"/>
</dbReference>
<feature type="transmembrane region" description="Helical" evidence="5">
    <location>
        <begin position="259"/>
        <end position="278"/>
    </location>
</feature>
<keyword evidence="3 5" id="KW-1133">Transmembrane helix</keyword>
<dbReference type="GO" id="GO:0016020">
    <property type="term" value="C:membrane"/>
    <property type="evidence" value="ECO:0007669"/>
    <property type="project" value="UniProtKB-SubCell"/>
</dbReference>
<name>A0A194W814_CYTMA</name>
<evidence type="ECO:0000256" key="2">
    <source>
        <dbReference type="ARBA" id="ARBA00022692"/>
    </source>
</evidence>
<dbReference type="AlphaFoldDB" id="A0A194W814"/>
<feature type="transmembrane region" description="Helical" evidence="5">
    <location>
        <begin position="299"/>
        <end position="320"/>
    </location>
</feature>
<gene>
    <name evidence="6" type="ORF">VM1G_08207</name>
</gene>
<keyword evidence="2 5" id="KW-0812">Transmembrane</keyword>
<reference evidence="6" key="1">
    <citation type="submission" date="2014-12" db="EMBL/GenBank/DDBJ databases">
        <title>Genome Sequence of Valsa Canker Pathogens Uncovers a Specific Adaption of Colonization on Woody Bark.</title>
        <authorList>
            <person name="Yin Z."/>
            <person name="Liu H."/>
            <person name="Gao X."/>
            <person name="Li Z."/>
            <person name="Song N."/>
            <person name="Ke X."/>
            <person name="Dai Q."/>
            <person name="Wu Y."/>
            <person name="Sun Y."/>
            <person name="Xu J.-R."/>
            <person name="Kang Z.K."/>
            <person name="Wang L."/>
            <person name="Huang L."/>
        </authorList>
    </citation>
    <scope>NUCLEOTIDE SEQUENCE [LARGE SCALE GENOMIC DNA]</scope>
    <source>
        <strain evidence="6">03-8</strain>
    </source>
</reference>
<dbReference type="Pfam" id="PF01040">
    <property type="entry name" value="UbiA"/>
    <property type="match status" value="1"/>
</dbReference>
<feature type="transmembrane region" description="Helical" evidence="5">
    <location>
        <begin position="176"/>
        <end position="194"/>
    </location>
</feature>
<proteinExistence type="predicted"/>
<protein>
    <submittedName>
        <fullName evidence="6">Digeranylgeranylglyceryl phosphate synthase</fullName>
    </submittedName>
</protein>
<feature type="transmembrane region" description="Helical" evidence="5">
    <location>
        <begin position="370"/>
        <end position="386"/>
    </location>
</feature>
<feature type="transmembrane region" description="Helical" evidence="5">
    <location>
        <begin position="340"/>
        <end position="358"/>
    </location>
</feature>
<evidence type="ECO:0000313" key="6">
    <source>
        <dbReference type="EMBL" id="KUI72614.1"/>
    </source>
</evidence>
<keyword evidence="7" id="KW-1185">Reference proteome</keyword>
<dbReference type="PANTHER" id="PTHR42723">
    <property type="entry name" value="CHLOROPHYLL SYNTHASE"/>
    <property type="match status" value="1"/>
</dbReference>
<dbReference type="EMBL" id="CM003106">
    <property type="protein sequence ID" value="KUI72614.1"/>
    <property type="molecule type" value="Genomic_DNA"/>
</dbReference>
<accession>A0A194W814</accession>
<evidence type="ECO:0000313" key="7">
    <source>
        <dbReference type="Proteomes" id="UP000078559"/>
    </source>
</evidence>
<dbReference type="InterPro" id="IPR050475">
    <property type="entry name" value="Prenyltransferase_related"/>
</dbReference>
<dbReference type="Proteomes" id="UP000078559">
    <property type="component" value="Chromosome 9"/>
</dbReference>
<comment type="subcellular location">
    <subcellularLocation>
        <location evidence="1">Membrane</location>
        <topology evidence="1">Multi-pass membrane protein</topology>
    </subcellularLocation>
</comment>
<evidence type="ECO:0000256" key="3">
    <source>
        <dbReference type="ARBA" id="ARBA00022989"/>
    </source>
</evidence>